<accession>A0A0D1ZKB2</accession>
<dbReference type="GeneID" id="27335548"/>
<dbReference type="Proteomes" id="UP000053328">
    <property type="component" value="Unassembled WGS sequence"/>
</dbReference>
<evidence type="ECO:0000256" key="1">
    <source>
        <dbReference type="SAM" id="MobiDB-lite"/>
    </source>
</evidence>
<dbReference type="VEuPathDB" id="FungiDB:PV08_08465"/>
<protein>
    <submittedName>
        <fullName evidence="2">Uncharacterized protein</fullName>
    </submittedName>
</protein>
<evidence type="ECO:0000313" key="2">
    <source>
        <dbReference type="EMBL" id="KIW13277.1"/>
    </source>
</evidence>
<sequence>MPLPSSSSPLHLDRESSHGGEEVDDRVTSGMPFPTFSPNQIALEFAKSAAHALNSKEVEYLIHFLRKPPRQAQEFPREHVRSKIETFHEDEVAISGEPRDRLAYPSGSEDAELGVILHCQSTKGHVGEFWDPDSRTIQLLIKKGLSPDFIYGFDWHWRAEESMRRHGKTSCPTTRWSTAQRSIHDQFSRELLELLPLPWVLIGGGCAKHSYRRTLSGLSKQLTMELDDAVKLEIDLDFQENSIRRIAIYVPHPSSAFIQPSSAQRVGRNLDTSMNFFLWLQHRDGQPNSFTETMLAISRGVPGAAPFQELYEYRAQERALGRNLTQDEYQPAFLSWAVTYLGEIPLVILGRGDSLAEAIKGKIGQKISTIQKSNGFNAVRTGRKGPVARYGYEYRPTWDGQRVSVTQKGSFKIFLSEDQESLELRGGRPLQRKVSESSGPVTIHFSEEHITLQQDGSVVFRTTCAQIKDPDLRARWIEQVKVESREKGILQN</sequence>
<dbReference type="RefSeq" id="XP_016233493.1">
    <property type="nucleotide sequence ID" value="XM_016382790.1"/>
</dbReference>
<evidence type="ECO:0000313" key="3">
    <source>
        <dbReference type="Proteomes" id="UP000053328"/>
    </source>
</evidence>
<dbReference type="EMBL" id="KN847497">
    <property type="protein sequence ID" value="KIW13277.1"/>
    <property type="molecule type" value="Genomic_DNA"/>
</dbReference>
<dbReference type="HOGENOM" id="CLU_033645_0_0_1"/>
<dbReference type="STRING" id="91928.A0A0D1ZKB2"/>
<keyword evidence="3" id="KW-1185">Reference proteome</keyword>
<organism evidence="2 3">
    <name type="scientific">Exophiala spinifera</name>
    <dbReference type="NCBI Taxonomy" id="91928"/>
    <lineage>
        <taxon>Eukaryota</taxon>
        <taxon>Fungi</taxon>
        <taxon>Dikarya</taxon>
        <taxon>Ascomycota</taxon>
        <taxon>Pezizomycotina</taxon>
        <taxon>Eurotiomycetes</taxon>
        <taxon>Chaetothyriomycetidae</taxon>
        <taxon>Chaetothyriales</taxon>
        <taxon>Herpotrichiellaceae</taxon>
        <taxon>Exophiala</taxon>
    </lineage>
</organism>
<dbReference type="OrthoDB" id="4109426at2759"/>
<feature type="compositionally biased region" description="Low complexity" evidence="1">
    <location>
        <begin position="1"/>
        <end position="10"/>
    </location>
</feature>
<proteinExistence type="predicted"/>
<reference evidence="2 3" key="1">
    <citation type="submission" date="2015-01" db="EMBL/GenBank/DDBJ databases">
        <title>The Genome Sequence of Exophiala spinifera CBS89968.</title>
        <authorList>
            <consortium name="The Broad Institute Genomics Platform"/>
            <person name="Cuomo C."/>
            <person name="de Hoog S."/>
            <person name="Gorbushina A."/>
            <person name="Stielow B."/>
            <person name="Teixiera M."/>
            <person name="Abouelleil A."/>
            <person name="Chapman S.B."/>
            <person name="Priest M."/>
            <person name="Young S.K."/>
            <person name="Wortman J."/>
            <person name="Nusbaum C."/>
            <person name="Birren B."/>
        </authorList>
    </citation>
    <scope>NUCLEOTIDE SEQUENCE [LARGE SCALE GENOMIC DNA]</scope>
    <source>
        <strain evidence="2 3">CBS 89968</strain>
    </source>
</reference>
<feature type="region of interest" description="Disordered" evidence="1">
    <location>
        <begin position="1"/>
        <end position="32"/>
    </location>
</feature>
<gene>
    <name evidence="2" type="ORF">PV08_08465</name>
</gene>
<dbReference type="AlphaFoldDB" id="A0A0D1ZKB2"/>
<name>A0A0D1ZKB2_9EURO</name>
<feature type="compositionally biased region" description="Basic and acidic residues" evidence="1">
    <location>
        <begin position="11"/>
        <end position="27"/>
    </location>
</feature>